<dbReference type="InParanoid" id="A0A067NR00"/>
<dbReference type="InterPro" id="IPR013921">
    <property type="entry name" value="Mediator_Med20"/>
</dbReference>
<dbReference type="EMBL" id="KL198007">
    <property type="protein sequence ID" value="KDQ29425.1"/>
    <property type="molecule type" value="Genomic_DNA"/>
</dbReference>
<evidence type="ECO:0000256" key="4">
    <source>
        <dbReference type="RuleBase" id="RU364152"/>
    </source>
</evidence>
<organism evidence="6 7">
    <name type="scientific">Pleurotus ostreatus (strain PC15)</name>
    <name type="common">Oyster mushroom</name>
    <dbReference type="NCBI Taxonomy" id="1137138"/>
    <lineage>
        <taxon>Eukaryota</taxon>
        <taxon>Fungi</taxon>
        <taxon>Dikarya</taxon>
        <taxon>Basidiomycota</taxon>
        <taxon>Agaricomycotina</taxon>
        <taxon>Agaricomycetes</taxon>
        <taxon>Agaricomycetidae</taxon>
        <taxon>Agaricales</taxon>
        <taxon>Pleurotineae</taxon>
        <taxon>Pleurotaceae</taxon>
        <taxon>Pleurotus</taxon>
    </lineage>
</organism>
<feature type="region of interest" description="Disordered" evidence="5">
    <location>
        <begin position="235"/>
        <end position="276"/>
    </location>
</feature>
<keyword evidence="4" id="KW-0805">Transcription regulation</keyword>
<gene>
    <name evidence="4" type="primary">MED20</name>
    <name evidence="6" type="ORF">PLEOSDRAFT_1092972</name>
</gene>
<keyword evidence="4" id="KW-0010">Activator</keyword>
<dbReference type="GO" id="GO:0003712">
    <property type="term" value="F:transcription coregulator activity"/>
    <property type="evidence" value="ECO:0007669"/>
    <property type="project" value="InterPro"/>
</dbReference>
<evidence type="ECO:0000313" key="6">
    <source>
        <dbReference type="EMBL" id="KDQ29425.1"/>
    </source>
</evidence>
<evidence type="ECO:0000256" key="1">
    <source>
        <dbReference type="ARBA" id="ARBA00004123"/>
    </source>
</evidence>
<dbReference type="GO" id="GO:0006357">
    <property type="term" value="P:regulation of transcription by RNA polymerase II"/>
    <property type="evidence" value="ECO:0007669"/>
    <property type="project" value="InterPro"/>
</dbReference>
<dbReference type="HOGENOM" id="CLU_080203_0_0_1"/>
<dbReference type="OrthoDB" id="2536675at2759"/>
<sequence>MGFTGLARWVNAPVHGSLSIISNNILENYNGKIVGNWNITIKAFRLPMPPFRDMPVPDRIMCTLQMNDSVFVLVEDSVSPERAMVVDPANSGDSFLQSCTHYRTTLVTVRPPMALEQLISQLKSRWVAARQSTSGGAQRNQAMSSQQLTIEGMVFAIGTDWLVRVGNVMLSTREMKGLIIEAEYLPVGRLHSPTVDGTSELLSNMLTALLPPRPDAKTLAVTSNDSQWAGVLSVREDDEAARQQPPKESDVPVEDEDDIYAYGDDPPPPTKGDWFGIDRDRRSAYLVMGGLRSEGLL</sequence>
<comment type="subunit">
    <text evidence="4">Component of the Mediator complex.</text>
</comment>
<dbReference type="AlphaFoldDB" id="A0A067NR00"/>
<evidence type="ECO:0000256" key="5">
    <source>
        <dbReference type="SAM" id="MobiDB-lite"/>
    </source>
</evidence>
<reference evidence="7" key="1">
    <citation type="journal article" date="2014" name="Proc. Natl. Acad. Sci. U.S.A.">
        <title>Extensive sampling of basidiomycete genomes demonstrates inadequacy of the white-rot/brown-rot paradigm for wood decay fungi.</title>
        <authorList>
            <person name="Riley R."/>
            <person name="Salamov A.A."/>
            <person name="Brown D.W."/>
            <person name="Nagy L.G."/>
            <person name="Floudas D."/>
            <person name="Held B.W."/>
            <person name="Levasseur A."/>
            <person name="Lombard V."/>
            <person name="Morin E."/>
            <person name="Otillar R."/>
            <person name="Lindquist E.A."/>
            <person name="Sun H."/>
            <person name="LaButti K.M."/>
            <person name="Schmutz J."/>
            <person name="Jabbour D."/>
            <person name="Luo H."/>
            <person name="Baker S.E."/>
            <person name="Pisabarro A.G."/>
            <person name="Walton J.D."/>
            <person name="Blanchette R.A."/>
            <person name="Henrissat B."/>
            <person name="Martin F."/>
            <person name="Cullen D."/>
            <person name="Hibbett D.S."/>
            <person name="Grigoriev I.V."/>
        </authorList>
    </citation>
    <scope>NUCLEOTIDE SEQUENCE [LARGE SCALE GENOMIC DNA]</scope>
    <source>
        <strain evidence="7">PC15</strain>
    </source>
</reference>
<evidence type="ECO:0000313" key="7">
    <source>
        <dbReference type="Proteomes" id="UP000027073"/>
    </source>
</evidence>
<dbReference type="STRING" id="1137138.A0A067NR00"/>
<name>A0A067NR00_PLEO1</name>
<comment type="function">
    <text evidence="4">Component of the Mediator complex, a coactivator involved in the regulated transcription of nearly all RNA polymerase II-dependent genes. Mediator functions as a bridge to convey information from gene-specific regulatory proteins to the basal RNA polymerase II transcription machinery. Mediator is recruited to promoters by direct interactions with regulatory proteins and serves as a scaffold for the assembly of a functional preinitiation complex with RNA polymerase II and the general transcription factors.</text>
</comment>
<dbReference type="Pfam" id="PF08612">
    <property type="entry name" value="Med20"/>
    <property type="match status" value="1"/>
</dbReference>
<keyword evidence="4" id="KW-0804">Transcription</keyword>
<keyword evidence="3 4" id="KW-0539">Nucleus</keyword>
<dbReference type="VEuPathDB" id="FungiDB:PLEOSDRAFT_1092972"/>
<evidence type="ECO:0000256" key="3">
    <source>
        <dbReference type="ARBA" id="ARBA00023242"/>
    </source>
</evidence>
<dbReference type="GO" id="GO:0016592">
    <property type="term" value="C:mediator complex"/>
    <property type="evidence" value="ECO:0007669"/>
    <property type="project" value="InterPro"/>
</dbReference>
<proteinExistence type="inferred from homology"/>
<evidence type="ECO:0000256" key="2">
    <source>
        <dbReference type="ARBA" id="ARBA00010743"/>
    </source>
</evidence>
<dbReference type="Proteomes" id="UP000027073">
    <property type="component" value="Unassembled WGS sequence"/>
</dbReference>
<comment type="similarity">
    <text evidence="2 4">Belongs to the Mediator complex subunit 20 family.</text>
</comment>
<protein>
    <recommendedName>
        <fullName evidence="4">Mediator of RNA polymerase II transcription subunit 20</fullName>
    </recommendedName>
    <alternativeName>
        <fullName evidence="4">Mediator complex subunit 20</fullName>
    </alternativeName>
</protein>
<comment type="subcellular location">
    <subcellularLocation>
        <location evidence="1 4">Nucleus</location>
    </subcellularLocation>
</comment>
<accession>A0A067NR00</accession>